<sequence>MKVKVDDMANAIQKELEKYQKVTTEQLKKVIKEVGKETKEMIQSSAPKKSGKYAKSWAVKRDKETSGSLSVVVHSRNKYQLTHLLEFGHAKRGGGRTRAMPHIANAEKQAVSSFEQKVKEILEND</sequence>
<dbReference type="EMBL" id="JBFNFH010000012">
    <property type="protein sequence ID" value="MFM1525134.1"/>
    <property type="molecule type" value="Genomic_DNA"/>
</dbReference>
<dbReference type="Pfam" id="PF04883">
    <property type="entry name" value="HK97-gp10_like"/>
    <property type="match status" value="1"/>
</dbReference>
<name>A0ABW9F788_9FIRM</name>
<dbReference type="Proteomes" id="UP001629536">
    <property type="component" value="Unassembled WGS sequence"/>
</dbReference>
<dbReference type="InterPro" id="IPR010064">
    <property type="entry name" value="HK97-gp10_tail"/>
</dbReference>
<keyword evidence="2" id="KW-1185">Reference proteome</keyword>
<proteinExistence type="predicted"/>
<dbReference type="RefSeq" id="WP_124748760.1">
    <property type="nucleotide sequence ID" value="NZ_JBFNFH010000012.1"/>
</dbReference>
<protein>
    <submittedName>
        <fullName evidence="1">HK97 gp10 family phage protein</fullName>
    </submittedName>
</protein>
<reference evidence="1 2" key="1">
    <citation type="journal article" date="2024" name="Front. Microbiol.">
        <title>Pangenomic and biochemical analyses of Helcococcus ovis reveal widespread tetracycline resistance and a novel bacterial species, Helcococcus bovis.</title>
        <authorList>
            <person name="Cunha F."/>
            <person name="Zhai Y."/>
            <person name="Casaro S."/>
            <person name="Jones K.L."/>
            <person name="Hernandez M."/>
            <person name="Bisinotto R.S."/>
            <person name="Kariyawasam S."/>
            <person name="Brown M.B."/>
            <person name="Phillips A."/>
            <person name="Jeong K.C."/>
            <person name="Galvao K.N."/>
        </authorList>
    </citation>
    <scope>NUCLEOTIDE SEQUENCE [LARGE SCALE GENOMIC DNA]</scope>
    <source>
        <strain evidence="1 2">KG197</strain>
    </source>
</reference>
<evidence type="ECO:0000313" key="1">
    <source>
        <dbReference type="EMBL" id="MFM1525134.1"/>
    </source>
</evidence>
<comment type="caution">
    <text evidence="1">The sequence shown here is derived from an EMBL/GenBank/DDBJ whole genome shotgun (WGS) entry which is preliminary data.</text>
</comment>
<gene>
    <name evidence="1" type="ORF">ABGF40_05545</name>
</gene>
<evidence type="ECO:0000313" key="2">
    <source>
        <dbReference type="Proteomes" id="UP001629536"/>
    </source>
</evidence>
<organism evidence="1 2">
    <name type="scientific">Helcococcus bovis</name>
    <dbReference type="NCBI Taxonomy" id="3153252"/>
    <lineage>
        <taxon>Bacteria</taxon>
        <taxon>Bacillati</taxon>
        <taxon>Bacillota</taxon>
        <taxon>Tissierellia</taxon>
        <taxon>Tissierellales</taxon>
        <taxon>Peptoniphilaceae</taxon>
        <taxon>Helcococcus</taxon>
    </lineage>
</organism>
<accession>A0ABW9F788</accession>